<dbReference type="EMBL" id="JAUDFV010000096">
    <property type="protein sequence ID" value="KAL2732100.1"/>
    <property type="molecule type" value="Genomic_DNA"/>
</dbReference>
<comment type="caution">
    <text evidence="2">The sequence shown here is derived from an EMBL/GenBank/DDBJ whole genome shotgun (WGS) entry which is preliminary data.</text>
</comment>
<gene>
    <name evidence="2" type="ORF">V1478_004359</name>
</gene>
<dbReference type="Pfam" id="PF07993">
    <property type="entry name" value="NAD_binding_4"/>
    <property type="match status" value="1"/>
</dbReference>
<evidence type="ECO:0000313" key="2">
    <source>
        <dbReference type="EMBL" id="KAL2732100.1"/>
    </source>
</evidence>
<dbReference type="InterPro" id="IPR013120">
    <property type="entry name" value="FAR_NAD-bd"/>
</dbReference>
<dbReference type="AlphaFoldDB" id="A0ABD2BHJ1"/>
<accession>A0ABD2BHJ1</accession>
<organism evidence="2 3">
    <name type="scientific">Vespula squamosa</name>
    <name type="common">Southern yellow jacket</name>
    <name type="synonym">Wasp</name>
    <dbReference type="NCBI Taxonomy" id="30214"/>
    <lineage>
        <taxon>Eukaryota</taxon>
        <taxon>Metazoa</taxon>
        <taxon>Ecdysozoa</taxon>
        <taxon>Arthropoda</taxon>
        <taxon>Hexapoda</taxon>
        <taxon>Insecta</taxon>
        <taxon>Pterygota</taxon>
        <taxon>Neoptera</taxon>
        <taxon>Endopterygota</taxon>
        <taxon>Hymenoptera</taxon>
        <taxon>Apocrita</taxon>
        <taxon>Aculeata</taxon>
        <taxon>Vespoidea</taxon>
        <taxon>Vespidae</taxon>
        <taxon>Vespinae</taxon>
        <taxon>Vespula</taxon>
    </lineage>
</organism>
<reference evidence="2 3" key="1">
    <citation type="journal article" date="2024" name="Ann. Entomol. Soc. Am.">
        <title>Genomic analyses of the southern and eastern yellowjacket wasps (Hymenoptera: Vespidae) reveal evolutionary signatures of social life.</title>
        <authorList>
            <person name="Catto M.A."/>
            <person name="Caine P.B."/>
            <person name="Orr S.E."/>
            <person name="Hunt B.G."/>
            <person name="Goodisman M.A.D."/>
        </authorList>
    </citation>
    <scope>NUCLEOTIDE SEQUENCE [LARGE SCALE GENOMIC DNA]</scope>
    <source>
        <strain evidence="2">233</strain>
        <tissue evidence="2">Head and thorax</tissue>
    </source>
</reference>
<evidence type="ECO:0000313" key="3">
    <source>
        <dbReference type="Proteomes" id="UP001607302"/>
    </source>
</evidence>
<name>A0ABD2BHJ1_VESSQ</name>
<sequence length="155" mass="18257">MKSILIVRISNSCVHDYTVYADCLHNPIKEKFYYFPPNVEFTKSISRNILKKHAAWIPIEIFQSREWLREPTGGWINNEFGSIEITAGMLMRLMRTHHYDQSVEANLVSGDLVTNGLPRLVPETLRQMSLFTRKHLSSLKYIIFQVQERYFHLQL</sequence>
<proteinExistence type="predicted"/>
<feature type="domain" description="Thioester reductase (TE)" evidence="1">
    <location>
        <begin position="40"/>
        <end position="115"/>
    </location>
</feature>
<protein>
    <submittedName>
        <fullName evidence="2">Fatty acyl-CoA reductase wat-like</fullName>
    </submittedName>
</protein>
<evidence type="ECO:0000259" key="1">
    <source>
        <dbReference type="Pfam" id="PF07993"/>
    </source>
</evidence>
<keyword evidence="3" id="KW-1185">Reference proteome</keyword>
<dbReference type="Proteomes" id="UP001607302">
    <property type="component" value="Unassembled WGS sequence"/>
</dbReference>